<evidence type="ECO:0000259" key="5">
    <source>
        <dbReference type="Pfam" id="PF04542"/>
    </source>
</evidence>
<dbReference type="Pfam" id="PF04542">
    <property type="entry name" value="Sigma70_r2"/>
    <property type="match status" value="1"/>
</dbReference>
<dbReference type="EMBL" id="JBHUCM010000043">
    <property type="protein sequence ID" value="MFD1544006.1"/>
    <property type="molecule type" value="Genomic_DNA"/>
</dbReference>
<organism evidence="6 7">
    <name type="scientific">Nonomuraea guangzhouensis</name>
    <dbReference type="NCBI Taxonomy" id="1291555"/>
    <lineage>
        <taxon>Bacteria</taxon>
        <taxon>Bacillati</taxon>
        <taxon>Actinomycetota</taxon>
        <taxon>Actinomycetes</taxon>
        <taxon>Streptosporangiales</taxon>
        <taxon>Streptosporangiaceae</taxon>
        <taxon>Nonomuraea</taxon>
    </lineage>
</organism>
<evidence type="ECO:0000256" key="1">
    <source>
        <dbReference type="ARBA" id="ARBA00023015"/>
    </source>
</evidence>
<dbReference type="PANTHER" id="PTHR43133:SF8">
    <property type="entry name" value="RNA POLYMERASE SIGMA FACTOR HI_1459-RELATED"/>
    <property type="match status" value="1"/>
</dbReference>
<keyword evidence="2" id="KW-0731">Sigma factor</keyword>
<evidence type="ECO:0000313" key="7">
    <source>
        <dbReference type="Proteomes" id="UP001597097"/>
    </source>
</evidence>
<dbReference type="InterPro" id="IPR014284">
    <property type="entry name" value="RNA_pol_sigma-70_dom"/>
</dbReference>
<dbReference type="InterPro" id="IPR007627">
    <property type="entry name" value="RNA_pol_sigma70_r2"/>
</dbReference>
<evidence type="ECO:0000256" key="2">
    <source>
        <dbReference type="ARBA" id="ARBA00023082"/>
    </source>
</evidence>
<keyword evidence="4" id="KW-0804">Transcription</keyword>
<keyword evidence="7" id="KW-1185">Reference proteome</keyword>
<dbReference type="RefSeq" id="WP_219528450.1">
    <property type="nucleotide sequence ID" value="NZ_JAHKRM010000004.1"/>
</dbReference>
<gene>
    <name evidence="6" type="ORF">ACFSJ0_43680</name>
</gene>
<dbReference type="Proteomes" id="UP001597097">
    <property type="component" value="Unassembled WGS sequence"/>
</dbReference>
<dbReference type="PANTHER" id="PTHR43133">
    <property type="entry name" value="RNA POLYMERASE ECF-TYPE SIGMA FACTO"/>
    <property type="match status" value="1"/>
</dbReference>
<accession>A0ABW4GNP2</accession>
<reference evidence="7" key="1">
    <citation type="journal article" date="2019" name="Int. J. Syst. Evol. Microbiol.">
        <title>The Global Catalogue of Microorganisms (GCM) 10K type strain sequencing project: providing services to taxonomists for standard genome sequencing and annotation.</title>
        <authorList>
            <consortium name="The Broad Institute Genomics Platform"/>
            <consortium name="The Broad Institute Genome Sequencing Center for Infectious Disease"/>
            <person name="Wu L."/>
            <person name="Ma J."/>
        </authorList>
    </citation>
    <scope>NUCLEOTIDE SEQUENCE [LARGE SCALE GENOMIC DNA]</scope>
    <source>
        <strain evidence="7">CGMCC 1.15399</strain>
    </source>
</reference>
<evidence type="ECO:0000313" key="6">
    <source>
        <dbReference type="EMBL" id="MFD1544006.1"/>
    </source>
</evidence>
<evidence type="ECO:0000256" key="3">
    <source>
        <dbReference type="ARBA" id="ARBA00023125"/>
    </source>
</evidence>
<proteinExistence type="predicted"/>
<keyword evidence="3" id="KW-0238">DNA-binding</keyword>
<dbReference type="InterPro" id="IPR039425">
    <property type="entry name" value="RNA_pol_sigma-70-like"/>
</dbReference>
<name>A0ABW4GNP2_9ACTN</name>
<comment type="caution">
    <text evidence="6">The sequence shown here is derived from an EMBL/GenBank/DDBJ whole genome shotgun (WGS) entry which is preliminary data.</text>
</comment>
<sequence>MDDTAALVRAAADGDAGAWKELYQRHSGLVWAVARAYLVNGSDAQDVCQTTWFRLAEHLTRIRDPDKVGAWLASTARHEALRVIRASGRATPVSDMGLLGVDIDERSPELLILEAEEAVADAERALVMWGAFEELSDRCRRLLRLLIASPRPTYQEIASGLGIAVGSIGPIRARCLQRLRTLVAERGVTGIRR</sequence>
<keyword evidence="1" id="KW-0805">Transcription regulation</keyword>
<feature type="domain" description="RNA polymerase sigma-70 region 2" evidence="5">
    <location>
        <begin position="22"/>
        <end position="89"/>
    </location>
</feature>
<dbReference type="NCBIfam" id="TIGR02937">
    <property type="entry name" value="sigma70-ECF"/>
    <property type="match status" value="1"/>
</dbReference>
<protein>
    <submittedName>
        <fullName evidence="6">RNA polymerase sigma factor</fullName>
    </submittedName>
</protein>
<evidence type="ECO:0000256" key="4">
    <source>
        <dbReference type="ARBA" id="ARBA00023163"/>
    </source>
</evidence>